<feature type="repeat" description="WD" evidence="6">
    <location>
        <begin position="1115"/>
        <end position="1148"/>
    </location>
</feature>
<feature type="domain" description="U-box" evidence="7">
    <location>
        <begin position="417"/>
        <end position="492"/>
    </location>
</feature>
<dbReference type="InterPro" id="IPR045210">
    <property type="entry name" value="RING-Ubox_PUB"/>
</dbReference>
<dbReference type="SUPFAM" id="SSF50978">
    <property type="entry name" value="WD40 repeat-like"/>
    <property type="match status" value="1"/>
</dbReference>
<evidence type="ECO:0000313" key="9">
    <source>
        <dbReference type="Proteomes" id="UP001064489"/>
    </source>
</evidence>
<accession>A0AAD5JA93</accession>
<comment type="catalytic activity">
    <reaction evidence="1">
        <text>S-ubiquitinyl-[E2 ubiquitin-conjugating enzyme]-L-cysteine + [acceptor protein]-L-lysine = [E2 ubiquitin-conjugating enzyme]-L-cysteine + N(6)-ubiquitinyl-[acceptor protein]-L-lysine.</text>
        <dbReference type="EC" id="2.3.2.27"/>
    </reaction>
</comment>
<keyword evidence="4" id="KW-0808">Transferase</keyword>
<comment type="caution">
    <text evidence="8">The sequence shown here is derived from an EMBL/GenBank/DDBJ whole genome shotgun (WGS) entry which is preliminary data.</text>
</comment>
<keyword evidence="9" id="KW-1185">Reference proteome</keyword>
<dbReference type="PROSITE" id="PS50082">
    <property type="entry name" value="WD_REPEATS_2"/>
    <property type="match status" value="2"/>
</dbReference>
<gene>
    <name evidence="8" type="ORF">LWI28_006282</name>
</gene>
<dbReference type="InterPro" id="IPR052858">
    <property type="entry name" value="E3_ubiquitin-ligase_LIN"/>
</dbReference>
<evidence type="ECO:0000256" key="4">
    <source>
        <dbReference type="ARBA" id="ARBA00022679"/>
    </source>
</evidence>
<dbReference type="InterPro" id="IPR011989">
    <property type="entry name" value="ARM-like"/>
</dbReference>
<dbReference type="PROSITE" id="PS50294">
    <property type="entry name" value="WD_REPEATS_REGION"/>
    <property type="match status" value="2"/>
</dbReference>
<evidence type="ECO:0000256" key="5">
    <source>
        <dbReference type="ARBA" id="ARBA00022786"/>
    </source>
</evidence>
<dbReference type="InterPro" id="IPR036322">
    <property type="entry name" value="WD40_repeat_dom_sf"/>
</dbReference>
<evidence type="ECO:0000256" key="6">
    <source>
        <dbReference type="PROSITE-ProRule" id="PRU00221"/>
    </source>
</evidence>
<dbReference type="PROSITE" id="PS51698">
    <property type="entry name" value="U_BOX"/>
    <property type="match status" value="1"/>
</dbReference>
<dbReference type="SMART" id="SM00320">
    <property type="entry name" value="WD40"/>
    <property type="match status" value="6"/>
</dbReference>
<comment type="pathway">
    <text evidence="2">Protein modification; protein ubiquitination.</text>
</comment>
<evidence type="ECO:0000256" key="2">
    <source>
        <dbReference type="ARBA" id="ARBA00004906"/>
    </source>
</evidence>
<sequence length="1358" mass="150663">MTTTTTTTTASEILLHTTTFISEIVAQPDLRHSLYSTLRQKIPVSDKTTHKPLNLAAETLENSISTTNPSIQSSSLRLAKKILLSLHPQNPFSSFLLSLIHHLCNQPIDASLCLLRLYSLDPSLARSEISPVLFEDLFLVHLLPVLQWHNEQKSSILKSLSMKLGYDSDEIAVVVRGTKSLSKMSGNQASGLKELERNYLEVLDKNCRVFANYFKDVLEASDDQNAFISPPLVVIETVKDGDVLDHNYEDEQMKSDQLGMQIGRYNPIWAEGEKSIEFYTGTSKSKSPPFYPQRVSLRTAKIQNSGKLTTSTDFNSDSEVESWLDENLANYSSSESDAETEPQNTIMAMFEPRQSRNHKLKQPIFAESSRYVILKTTNNHITLSTSFSDIWILLPVSSSPEHRMADTGNPPGSVKQTPPKDFVCPITSNVFDDPVTLETGQTYERKAIQEWIDRGNSTCPITRQKLHSIQLPKTNYVLKRLIASWQEQNPGSLSYQYENPQLESELKSKTTIPSTSPNSVISKATIDGIITELRLAITNLCMSEILKESEMAVLQIERFWQEANMELDIQTMLAKPPVINGFVEILFNSVDTRVLEATVFLLSELGSRDKSVIQTLTRVESDVECIVALFKKGLLEAVVLLYVLRPSTMTLVEMGMIESLMTVIKLEEEDLHQMCLKPKAAAVFLLGQIIRNSEESIASSVASTIVSSKVFDSIIGSLEADLTEERIAAVGIVLRCIQEDGKCRNNIADKAELAPVMESFLAASDGERFEIICFLSELVKLNRRTFNEQVLHIIKDEGTFSTMHTLLVYLQTANQEQSPVVAGLLLQLDLLGEPRKMSIYREEAIDTLIACLRNSEFPAAQIAAAETIKSLQGRFTASGKSLTRAILLKHAGIGKSYTNLTRMEQIINNSGEIEDNSEEERAAVQWERKMAFVLVSHDFGLLFEALAEGLASRYAELFSACFESATWLIYMLSLLPDTGILGAARACLLKRLISILRSAKDTEDRVLSLLALNSFLREPEGLQALTPHMKDIMKGLRELRKSCPLAFEMLKILSEGHDTTTDFWNHKELVQVDSSGNGEVMSIVCFRDRIFSGHSDGTIKVWTGKGSILHLVQEVREHTKAVTSLAVLQSGDKLYSGSLDKTARVWSIGNESMHCVQVHDMKDQIQNLAVSNSMLCFLPQGAGVKVHSWNGGTKLLNSNKYVKCMALVQGKVYCGCHDSSIQEIDLATGTLGTIQTGYRKLLGKVHSVNALQVHNGLVYSASSALDGAIVKIWSASNYGMVGSLSTTQEVRAMAVSSELVYLGCKGGIVEIWDQKKQTKIETLQTGTSGKVKSMNIDENEEILVIGTSDGRIQAWGLS</sequence>
<evidence type="ECO:0000259" key="7">
    <source>
        <dbReference type="PROSITE" id="PS51698"/>
    </source>
</evidence>
<dbReference type="Pfam" id="PF00400">
    <property type="entry name" value="WD40"/>
    <property type="match status" value="1"/>
</dbReference>
<reference evidence="8" key="2">
    <citation type="submission" date="2023-02" db="EMBL/GenBank/DDBJ databases">
        <authorList>
            <person name="Swenson N.G."/>
            <person name="Wegrzyn J.L."/>
            <person name="Mcevoy S.L."/>
        </authorList>
    </citation>
    <scope>NUCLEOTIDE SEQUENCE</scope>
    <source>
        <strain evidence="8">91603</strain>
        <tissue evidence="8">Leaf</tissue>
    </source>
</reference>
<dbReference type="GO" id="GO:0016567">
    <property type="term" value="P:protein ubiquitination"/>
    <property type="evidence" value="ECO:0007669"/>
    <property type="project" value="InterPro"/>
</dbReference>
<dbReference type="CDD" id="cd16664">
    <property type="entry name" value="RING-Ubox_PUB"/>
    <property type="match status" value="1"/>
</dbReference>
<dbReference type="Pfam" id="PF23628">
    <property type="entry name" value="ARM_LIN_C"/>
    <property type="match status" value="1"/>
</dbReference>
<proteinExistence type="predicted"/>
<organism evidence="8 9">
    <name type="scientific">Acer negundo</name>
    <name type="common">Box elder</name>
    <dbReference type="NCBI Taxonomy" id="4023"/>
    <lineage>
        <taxon>Eukaryota</taxon>
        <taxon>Viridiplantae</taxon>
        <taxon>Streptophyta</taxon>
        <taxon>Embryophyta</taxon>
        <taxon>Tracheophyta</taxon>
        <taxon>Spermatophyta</taxon>
        <taxon>Magnoliopsida</taxon>
        <taxon>eudicotyledons</taxon>
        <taxon>Gunneridae</taxon>
        <taxon>Pentapetalae</taxon>
        <taxon>rosids</taxon>
        <taxon>malvids</taxon>
        <taxon>Sapindales</taxon>
        <taxon>Sapindaceae</taxon>
        <taxon>Hippocastanoideae</taxon>
        <taxon>Acereae</taxon>
        <taxon>Acer</taxon>
    </lineage>
</organism>
<dbReference type="Pfam" id="PF23568">
    <property type="entry name" value="ARM_LIN"/>
    <property type="match status" value="1"/>
</dbReference>
<evidence type="ECO:0000256" key="1">
    <source>
        <dbReference type="ARBA" id="ARBA00000900"/>
    </source>
</evidence>
<dbReference type="Gene3D" id="3.30.40.10">
    <property type="entry name" value="Zinc/RING finger domain, C3HC4 (zinc finger)"/>
    <property type="match status" value="1"/>
</dbReference>
<dbReference type="PANTHER" id="PTHR47446">
    <property type="entry name" value="RING-TYPE E3 UBIQUITIN TRANSFERASE"/>
    <property type="match status" value="1"/>
</dbReference>
<dbReference type="InterPro" id="IPR003613">
    <property type="entry name" value="Ubox_domain"/>
</dbReference>
<reference evidence="8" key="1">
    <citation type="journal article" date="2022" name="Plant J.">
        <title>Strategies of tolerance reflected in two North American maple genomes.</title>
        <authorList>
            <person name="McEvoy S.L."/>
            <person name="Sezen U.U."/>
            <person name="Trouern-Trend A."/>
            <person name="McMahon S.M."/>
            <person name="Schaberg P.G."/>
            <person name="Yang J."/>
            <person name="Wegrzyn J.L."/>
            <person name="Swenson N.G."/>
        </authorList>
    </citation>
    <scope>NUCLEOTIDE SEQUENCE</scope>
    <source>
        <strain evidence="8">91603</strain>
    </source>
</reference>
<evidence type="ECO:0000313" key="8">
    <source>
        <dbReference type="EMBL" id="KAI9191275.1"/>
    </source>
</evidence>
<dbReference type="Gene3D" id="1.25.10.10">
    <property type="entry name" value="Leucine-rich Repeat Variant"/>
    <property type="match status" value="1"/>
</dbReference>
<dbReference type="GO" id="GO:0061630">
    <property type="term" value="F:ubiquitin protein ligase activity"/>
    <property type="evidence" value="ECO:0007669"/>
    <property type="project" value="UniProtKB-EC"/>
</dbReference>
<dbReference type="Gene3D" id="2.130.10.10">
    <property type="entry name" value="YVTN repeat-like/Quinoprotein amine dehydrogenase"/>
    <property type="match status" value="2"/>
</dbReference>
<evidence type="ECO:0000256" key="3">
    <source>
        <dbReference type="ARBA" id="ARBA00012483"/>
    </source>
</evidence>
<dbReference type="Proteomes" id="UP001064489">
    <property type="component" value="Chromosome 6"/>
</dbReference>
<name>A0AAD5JA93_ACENE</name>
<dbReference type="InterPro" id="IPR013083">
    <property type="entry name" value="Znf_RING/FYVE/PHD"/>
</dbReference>
<dbReference type="PANTHER" id="PTHR47446:SF2">
    <property type="entry name" value="RING-TYPE E3 UBIQUITIN TRANSFERASE"/>
    <property type="match status" value="1"/>
</dbReference>
<keyword evidence="5" id="KW-0833">Ubl conjugation pathway</keyword>
<dbReference type="InterPro" id="IPR001680">
    <property type="entry name" value="WD40_rpt"/>
</dbReference>
<dbReference type="Pfam" id="PF23654">
    <property type="entry name" value="ARM_LIN_2nd"/>
    <property type="match status" value="1"/>
</dbReference>
<dbReference type="EMBL" id="JAJSOW010000004">
    <property type="protein sequence ID" value="KAI9191275.1"/>
    <property type="molecule type" value="Genomic_DNA"/>
</dbReference>
<dbReference type="SUPFAM" id="SSF57850">
    <property type="entry name" value="RING/U-box"/>
    <property type="match status" value="1"/>
</dbReference>
<keyword evidence="6" id="KW-0853">WD repeat</keyword>
<dbReference type="InterPro" id="IPR056514">
    <property type="entry name" value="ARM_LIN_2nd"/>
</dbReference>
<dbReference type="InterPro" id="IPR055566">
    <property type="entry name" value="ARM_LIN"/>
</dbReference>
<protein>
    <recommendedName>
        <fullName evidence="3">RING-type E3 ubiquitin transferase</fullName>
        <ecNumber evidence="3">2.3.2.27</ecNumber>
    </recommendedName>
</protein>
<dbReference type="InterPro" id="IPR016024">
    <property type="entry name" value="ARM-type_fold"/>
</dbReference>
<feature type="repeat" description="WD" evidence="6">
    <location>
        <begin position="1324"/>
        <end position="1358"/>
    </location>
</feature>
<dbReference type="InterPro" id="IPR056512">
    <property type="entry name" value="LIN_N"/>
</dbReference>
<dbReference type="InterPro" id="IPR015943">
    <property type="entry name" value="WD40/YVTN_repeat-like_dom_sf"/>
</dbReference>
<dbReference type="Pfam" id="PF04564">
    <property type="entry name" value="U-box"/>
    <property type="match status" value="1"/>
</dbReference>
<dbReference type="SMART" id="SM00504">
    <property type="entry name" value="Ubox"/>
    <property type="match status" value="1"/>
</dbReference>
<dbReference type="SUPFAM" id="SSF48371">
    <property type="entry name" value="ARM repeat"/>
    <property type="match status" value="1"/>
</dbReference>
<dbReference type="EC" id="2.3.2.27" evidence="3"/>